<organism evidence="4 5">
    <name type="scientific">Salisediminibacterium beveridgei</name>
    <dbReference type="NCBI Taxonomy" id="632773"/>
    <lineage>
        <taxon>Bacteria</taxon>
        <taxon>Bacillati</taxon>
        <taxon>Bacillota</taxon>
        <taxon>Bacilli</taxon>
        <taxon>Bacillales</taxon>
        <taxon>Bacillaceae</taxon>
        <taxon>Salisediminibacterium</taxon>
    </lineage>
</organism>
<feature type="transmembrane region" description="Helical" evidence="2">
    <location>
        <begin position="155"/>
        <end position="172"/>
    </location>
</feature>
<dbReference type="SMART" id="SM00530">
    <property type="entry name" value="HTH_XRE"/>
    <property type="match status" value="1"/>
</dbReference>
<proteinExistence type="predicted"/>
<dbReference type="EMBL" id="CP012502">
    <property type="protein sequence ID" value="AOM84444.1"/>
    <property type="molecule type" value="Genomic_DNA"/>
</dbReference>
<dbReference type="Pfam" id="PF01381">
    <property type="entry name" value="HTH_3"/>
    <property type="match status" value="1"/>
</dbReference>
<dbReference type="SUPFAM" id="SSF47413">
    <property type="entry name" value="lambda repressor-like DNA-binding domains"/>
    <property type="match status" value="1"/>
</dbReference>
<feature type="transmembrane region" description="Helical" evidence="2">
    <location>
        <begin position="121"/>
        <end position="143"/>
    </location>
</feature>
<dbReference type="GO" id="GO:0003677">
    <property type="term" value="F:DNA binding"/>
    <property type="evidence" value="ECO:0007669"/>
    <property type="project" value="UniProtKB-KW"/>
</dbReference>
<dbReference type="InterPro" id="IPR001387">
    <property type="entry name" value="Cro/C1-type_HTH"/>
</dbReference>
<keyword evidence="5" id="KW-1185">Reference proteome</keyword>
<protein>
    <submittedName>
        <fullName evidence="4">XRE Family Transcriptional Regulator</fullName>
    </submittedName>
</protein>
<evidence type="ECO:0000259" key="3">
    <source>
        <dbReference type="PROSITE" id="PS50943"/>
    </source>
</evidence>
<feature type="domain" description="HTH cro/C1-type" evidence="3">
    <location>
        <begin position="7"/>
        <end position="61"/>
    </location>
</feature>
<dbReference type="OrthoDB" id="9812495at2"/>
<evidence type="ECO:0000313" key="4">
    <source>
        <dbReference type="EMBL" id="AOM84444.1"/>
    </source>
</evidence>
<dbReference type="PROSITE" id="PS50943">
    <property type="entry name" value="HTH_CROC1"/>
    <property type="match status" value="1"/>
</dbReference>
<name>A0A1D7QZK1_9BACI</name>
<dbReference type="PANTHER" id="PTHR46558:SF11">
    <property type="entry name" value="HTH-TYPE TRANSCRIPTIONAL REGULATOR XRE"/>
    <property type="match status" value="1"/>
</dbReference>
<keyword evidence="2" id="KW-1133">Transmembrane helix</keyword>
<evidence type="ECO:0000256" key="2">
    <source>
        <dbReference type="SAM" id="Phobius"/>
    </source>
</evidence>
<dbReference type="Gene3D" id="1.10.260.40">
    <property type="entry name" value="lambda repressor-like DNA-binding domains"/>
    <property type="match status" value="1"/>
</dbReference>
<dbReference type="InterPro" id="IPR010982">
    <property type="entry name" value="Lambda_DNA-bd_dom_sf"/>
</dbReference>
<dbReference type="AlphaFoldDB" id="A0A1D7QZK1"/>
<evidence type="ECO:0000313" key="5">
    <source>
        <dbReference type="Proteomes" id="UP000094463"/>
    </source>
</evidence>
<gene>
    <name evidence="4" type="primary">dicA</name>
    <name evidence="4" type="ORF">BBEV_3127</name>
</gene>
<keyword evidence="2" id="KW-0812">Transmembrane</keyword>
<reference evidence="4 5" key="1">
    <citation type="submission" date="2015-08" db="EMBL/GenBank/DDBJ databases">
        <title>The complete genome sequence of Bacillus beveridgei MLTeJB.</title>
        <authorList>
            <person name="Hanson T.E."/>
            <person name="Mesa C."/>
            <person name="Basesman S.M."/>
            <person name="Oremland R.S."/>
        </authorList>
    </citation>
    <scope>NUCLEOTIDE SEQUENCE [LARGE SCALE GENOMIC DNA]</scope>
    <source>
        <strain evidence="4 5">MLTeJB</strain>
    </source>
</reference>
<keyword evidence="2" id="KW-0472">Membrane</keyword>
<keyword evidence="1" id="KW-0238">DNA-binding</keyword>
<dbReference type="Proteomes" id="UP000094463">
    <property type="component" value="Chromosome"/>
</dbReference>
<accession>A0A1D7QZK1</accession>
<feature type="transmembrane region" description="Helical" evidence="2">
    <location>
        <begin position="89"/>
        <end position="109"/>
    </location>
</feature>
<feature type="transmembrane region" description="Helical" evidence="2">
    <location>
        <begin position="178"/>
        <end position="200"/>
    </location>
</feature>
<evidence type="ECO:0000256" key="1">
    <source>
        <dbReference type="ARBA" id="ARBA00023125"/>
    </source>
</evidence>
<dbReference type="PANTHER" id="PTHR46558">
    <property type="entry name" value="TRACRIPTIONAL REGULATORY PROTEIN-RELATED-RELATED"/>
    <property type="match status" value="1"/>
</dbReference>
<dbReference type="KEGG" id="bbev:BBEV_3127"/>
<dbReference type="RefSeq" id="WP_069366325.1">
    <property type="nucleotide sequence ID" value="NZ_CP012502.1"/>
</dbReference>
<dbReference type="CDD" id="cd00093">
    <property type="entry name" value="HTH_XRE"/>
    <property type="match status" value="1"/>
</dbReference>
<sequence length="209" mass="23400">MSLGENISSKRKALKLSQEYVAGRLGVSRQAVSKWETNSSEPSTDNLIRLANLFKCDIRELISPEINPGDEEIPEIPSDPVKKDIRMQLAAVFGRVLLLIGAIGFMGGITDSADLGSMPGWYVQLWYGVVFAIGFVLTFIGSWDYFNRKAGSKQVIWFDLLFALAIFLYGSWPFEESIKTLITMILGMAVVSIINIKFFIPVWRKPKKA</sequence>